<evidence type="ECO:0000313" key="2">
    <source>
        <dbReference type="EMBL" id="OIJ65628.1"/>
    </source>
</evidence>
<dbReference type="EMBL" id="LAVA02000055">
    <property type="protein sequence ID" value="OIJ65628.1"/>
    <property type="molecule type" value="Genomic_DNA"/>
</dbReference>
<feature type="region of interest" description="Disordered" evidence="1">
    <location>
        <begin position="49"/>
        <end position="82"/>
    </location>
</feature>
<reference evidence="2" key="1">
    <citation type="submission" date="2016-10" db="EMBL/GenBank/DDBJ databases">
        <title>Genome sequence of Streptomyces mangrovisoli MUSC 149.</title>
        <authorList>
            <person name="Lee L.-H."/>
            <person name="Ser H.-L."/>
        </authorList>
    </citation>
    <scope>NUCLEOTIDE SEQUENCE [LARGE SCALE GENOMIC DNA]</scope>
    <source>
        <strain evidence="2">MUSC 149</strain>
    </source>
</reference>
<accession>A0A1J4NVU3</accession>
<evidence type="ECO:0000313" key="3">
    <source>
        <dbReference type="Proteomes" id="UP000034196"/>
    </source>
</evidence>
<feature type="compositionally biased region" description="Basic and acidic residues" evidence="1">
    <location>
        <begin position="70"/>
        <end position="82"/>
    </location>
</feature>
<sequence>MRFHRTELIANLLMLLSILAATLAVVLSAGPVPTALALTATAASLTWRTRLPRHRPAPTRPAAHLPSQRRPTDERAGTHRGA</sequence>
<dbReference type="RefSeq" id="WP_046589393.1">
    <property type="nucleotide sequence ID" value="NZ_LAVA02000055.1"/>
</dbReference>
<dbReference type="Proteomes" id="UP000034196">
    <property type="component" value="Unassembled WGS sequence"/>
</dbReference>
<proteinExistence type="predicted"/>
<organism evidence="2 3">
    <name type="scientific">Streptomyces mangrovisoli</name>
    <dbReference type="NCBI Taxonomy" id="1428628"/>
    <lineage>
        <taxon>Bacteria</taxon>
        <taxon>Bacillati</taxon>
        <taxon>Actinomycetota</taxon>
        <taxon>Actinomycetes</taxon>
        <taxon>Kitasatosporales</taxon>
        <taxon>Streptomycetaceae</taxon>
        <taxon>Streptomyces</taxon>
    </lineage>
</organism>
<comment type="caution">
    <text evidence="2">The sequence shown here is derived from an EMBL/GenBank/DDBJ whole genome shotgun (WGS) entry which is preliminary data.</text>
</comment>
<protein>
    <submittedName>
        <fullName evidence="2">Uncharacterized protein</fullName>
    </submittedName>
</protein>
<keyword evidence="3" id="KW-1185">Reference proteome</keyword>
<gene>
    <name evidence="2" type="ORF">WN71_022570</name>
</gene>
<name>A0A1J4NVU3_9ACTN</name>
<evidence type="ECO:0000256" key="1">
    <source>
        <dbReference type="SAM" id="MobiDB-lite"/>
    </source>
</evidence>
<dbReference type="AlphaFoldDB" id="A0A1J4NVU3"/>